<protein>
    <submittedName>
        <fullName evidence="1">Uncharacterized protein</fullName>
    </submittedName>
</protein>
<organism evidence="1 2">
    <name type="scientific">Bradyrhizobium japonicum</name>
    <dbReference type="NCBI Taxonomy" id="375"/>
    <lineage>
        <taxon>Bacteria</taxon>
        <taxon>Pseudomonadati</taxon>
        <taxon>Pseudomonadota</taxon>
        <taxon>Alphaproteobacteria</taxon>
        <taxon>Hyphomicrobiales</taxon>
        <taxon>Nitrobacteraceae</taxon>
        <taxon>Bradyrhizobium</taxon>
    </lineage>
</organism>
<accession>A0A0A3Y2L1</accession>
<dbReference type="Proteomes" id="UP000030377">
    <property type="component" value="Unassembled WGS sequence"/>
</dbReference>
<sequence>MIRDEKLQRIIERAIQSAFVDFPDAGNGTVWPKTYKEPNECKTIARAVLAALESAGYRVSLDAN</sequence>
<evidence type="ECO:0000313" key="2">
    <source>
        <dbReference type="Proteomes" id="UP000030377"/>
    </source>
</evidence>
<dbReference type="EMBL" id="JRPN01000010">
    <property type="protein sequence ID" value="KGT79606.1"/>
    <property type="molecule type" value="Genomic_DNA"/>
</dbReference>
<proteinExistence type="predicted"/>
<gene>
    <name evidence="1" type="ORF">MA20_12195</name>
</gene>
<dbReference type="AlphaFoldDB" id="A0A0A3Y2L1"/>
<comment type="caution">
    <text evidence="1">The sequence shown here is derived from an EMBL/GenBank/DDBJ whole genome shotgun (WGS) entry which is preliminary data.</text>
</comment>
<reference evidence="1 2" key="1">
    <citation type="submission" date="2014-09" db="EMBL/GenBank/DDBJ databases">
        <title>Draft genome of Bradyrhizobium japonicum Is-34.</title>
        <authorList>
            <person name="Tsurumaru H."/>
            <person name="Yamakawa T."/>
            <person name="Hashimoto S."/>
            <person name="Okizaki K."/>
            <person name="Kanesaki Y."/>
            <person name="Yoshikawa H."/>
            <person name="Yajima S."/>
        </authorList>
    </citation>
    <scope>NUCLEOTIDE SEQUENCE [LARGE SCALE GENOMIC DNA]</scope>
    <source>
        <strain evidence="1 2">Is-34</strain>
    </source>
</reference>
<name>A0A0A3Y2L1_BRAJP</name>
<evidence type="ECO:0000313" key="1">
    <source>
        <dbReference type="EMBL" id="KGT79606.1"/>
    </source>
</evidence>